<dbReference type="Gene3D" id="1.20.1740.10">
    <property type="entry name" value="Amino acid/polyamine transporter I"/>
    <property type="match status" value="1"/>
</dbReference>
<dbReference type="GO" id="GO:0022857">
    <property type="term" value="F:transmembrane transporter activity"/>
    <property type="evidence" value="ECO:0007669"/>
    <property type="project" value="InterPro"/>
</dbReference>
<feature type="transmembrane region" description="Helical" evidence="6">
    <location>
        <begin position="359"/>
        <end position="376"/>
    </location>
</feature>
<dbReference type="PIRSF" id="PIRSF006060">
    <property type="entry name" value="AA_transporter"/>
    <property type="match status" value="1"/>
</dbReference>
<feature type="transmembrane region" description="Helical" evidence="6">
    <location>
        <begin position="199"/>
        <end position="222"/>
    </location>
</feature>
<keyword evidence="2" id="KW-1003">Cell membrane</keyword>
<evidence type="ECO:0000256" key="6">
    <source>
        <dbReference type="SAM" id="Phobius"/>
    </source>
</evidence>
<evidence type="ECO:0000256" key="4">
    <source>
        <dbReference type="ARBA" id="ARBA00022989"/>
    </source>
</evidence>
<evidence type="ECO:0000256" key="5">
    <source>
        <dbReference type="ARBA" id="ARBA00023136"/>
    </source>
</evidence>
<proteinExistence type="predicted"/>
<keyword evidence="8" id="KW-1185">Reference proteome</keyword>
<dbReference type="Proteomes" id="UP000440694">
    <property type="component" value="Unassembled WGS sequence"/>
</dbReference>
<protein>
    <submittedName>
        <fullName evidence="7">Amino acid permease</fullName>
    </submittedName>
</protein>
<feature type="transmembrane region" description="Helical" evidence="6">
    <location>
        <begin position="51"/>
        <end position="71"/>
    </location>
</feature>
<dbReference type="RefSeq" id="WP_154738358.1">
    <property type="nucleotide sequence ID" value="NZ_WMBQ01000001.1"/>
</dbReference>
<dbReference type="PANTHER" id="PTHR42770">
    <property type="entry name" value="AMINO ACID TRANSPORTER-RELATED"/>
    <property type="match status" value="1"/>
</dbReference>
<reference evidence="7 8" key="1">
    <citation type="submission" date="2019-11" db="EMBL/GenBank/DDBJ databases">
        <title>Identification of a novel strain.</title>
        <authorList>
            <person name="Xu Q."/>
            <person name="Wang G."/>
        </authorList>
    </citation>
    <scope>NUCLEOTIDE SEQUENCE [LARGE SCALE GENOMIC DNA]</scope>
    <source>
        <strain evidence="8">xq</strain>
    </source>
</reference>
<keyword evidence="4 6" id="KW-1133">Transmembrane helix</keyword>
<feature type="transmembrane region" description="Helical" evidence="6">
    <location>
        <begin position="134"/>
        <end position="154"/>
    </location>
</feature>
<accession>A0A6I3KIV6</accession>
<evidence type="ECO:0000313" key="8">
    <source>
        <dbReference type="Proteomes" id="UP000440694"/>
    </source>
</evidence>
<feature type="transmembrane region" description="Helical" evidence="6">
    <location>
        <begin position="285"/>
        <end position="313"/>
    </location>
</feature>
<dbReference type="Pfam" id="PF13520">
    <property type="entry name" value="AA_permease_2"/>
    <property type="match status" value="1"/>
</dbReference>
<feature type="transmembrane region" description="Helical" evidence="6">
    <location>
        <begin position="410"/>
        <end position="429"/>
    </location>
</feature>
<evidence type="ECO:0000313" key="7">
    <source>
        <dbReference type="EMBL" id="MTD93860.1"/>
    </source>
</evidence>
<gene>
    <name evidence="7" type="ORF">GIW81_05870</name>
</gene>
<comment type="caution">
    <text evidence="7">The sequence shown here is derived from an EMBL/GenBank/DDBJ whole genome shotgun (WGS) entry which is preliminary data.</text>
</comment>
<keyword evidence="5 6" id="KW-0472">Membrane</keyword>
<sequence>MTKKSSDHAPSSQPDAGQIGLVAAVSIGIGGMVGAGIFSILGVVAQAAGNAMWLAFAIGGVVALLSTYSYAKLGAAFPSAGGAVHFLVKSFGDGVFAGGLNLFMWAGYIISLALYATAFGNYAATFITDRPSALLLKFLAIGAVLLVTVVNAFGAKIMGRGETIIVAVKVAILVVFAAVGLYFIRPENLSPALWPGEQAILFGAGVLFIGYEGFGLITNAAGDMRDPQRTLPRALYIAVLLVIVLYLAVSLTVTGNLSDAEIERARDYALAEAARPFLGETGFRLIAIAALFSTASAINATLFGSANVCYMIARDGELPARLSCVEWKQATGGLLLTAALVIVVMLCFDLSGIAMMGSAAFLLVYGAVNAGHLLVLKQTGANALIVWLSLLTCLAMFAVLGVYTLQQQPAAIAALVLIAAASFVAEWLYRRWTGRQINTIDCPTR</sequence>
<dbReference type="EMBL" id="WMBQ01000001">
    <property type="protein sequence ID" value="MTD93860.1"/>
    <property type="molecule type" value="Genomic_DNA"/>
</dbReference>
<dbReference type="AlphaFoldDB" id="A0A6I3KIV6"/>
<feature type="transmembrane region" description="Helical" evidence="6">
    <location>
        <begin position="383"/>
        <end position="404"/>
    </location>
</feature>
<name>A0A6I3KIV6_9HYPH</name>
<dbReference type="PANTHER" id="PTHR42770:SF11">
    <property type="entry name" value="INNER MEMBRANE TRANSPORT PROTEIN YBAT"/>
    <property type="match status" value="1"/>
</dbReference>
<evidence type="ECO:0000256" key="3">
    <source>
        <dbReference type="ARBA" id="ARBA00022692"/>
    </source>
</evidence>
<comment type="subcellular location">
    <subcellularLocation>
        <location evidence="1">Cell membrane</location>
        <topology evidence="1">Multi-pass membrane protein</topology>
    </subcellularLocation>
</comment>
<feature type="transmembrane region" description="Helical" evidence="6">
    <location>
        <begin position="166"/>
        <end position="184"/>
    </location>
</feature>
<feature type="transmembrane region" description="Helical" evidence="6">
    <location>
        <begin position="91"/>
        <end position="114"/>
    </location>
</feature>
<organism evidence="7 8">
    <name type="scientific">Hyphomicrobium album</name>
    <dbReference type="NCBI Taxonomy" id="2665159"/>
    <lineage>
        <taxon>Bacteria</taxon>
        <taxon>Pseudomonadati</taxon>
        <taxon>Pseudomonadota</taxon>
        <taxon>Alphaproteobacteria</taxon>
        <taxon>Hyphomicrobiales</taxon>
        <taxon>Hyphomicrobiaceae</taxon>
        <taxon>Hyphomicrobium</taxon>
    </lineage>
</organism>
<evidence type="ECO:0000256" key="2">
    <source>
        <dbReference type="ARBA" id="ARBA00022475"/>
    </source>
</evidence>
<dbReference type="InterPro" id="IPR050367">
    <property type="entry name" value="APC_superfamily"/>
</dbReference>
<evidence type="ECO:0000256" key="1">
    <source>
        <dbReference type="ARBA" id="ARBA00004651"/>
    </source>
</evidence>
<keyword evidence="3 6" id="KW-0812">Transmembrane</keyword>
<dbReference type="GO" id="GO:0005886">
    <property type="term" value="C:plasma membrane"/>
    <property type="evidence" value="ECO:0007669"/>
    <property type="project" value="UniProtKB-SubCell"/>
</dbReference>
<feature type="transmembrane region" description="Helical" evidence="6">
    <location>
        <begin position="334"/>
        <end position="353"/>
    </location>
</feature>
<dbReference type="InterPro" id="IPR002293">
    <property type="entry name" value="AA/rel_permease1"/>
</dbReference>
<feature type="transmembrane region" description="Helical" evidence="6">
    <location>
        <begin position="234"/>
        <end position="253"/>
    </location>
</feature>
<feature type="transmembrane region" description="Helical" evidence="6">
    <location>
        <begin position="21"/>
        <end position="45"/>
    </location>
</feature>